<dbReference type="InterPro" id="IPR036890">
    <property type="entry name" value="HATPase_C_sf"/>
</dbReference>
<dbReference type="GO" id="GO:0004674">
    <property type="term" value="F:protein serine/threonine kinase activity"/>
    <property type="evidence" value="ECO:0007669"/>
    <property type="project" value="UniProtKB-KW"/>
</dbReference>
<name>A0A1G8UR09_9ACTN</name>
<dbReference type="Gene3D" id="3.30.565.10">
    <property type="entry name" value="Histidine kinase-like ATPase, C-terminal domain"/>
    <property type="match status" value="1"/>
</dbReference>
<dbReference type="AlphaFoldDB" id="A0A1G8UR09"/>
<dbReference type="InterPro" id="IPR050267">
    <property type="entry name" value="Anti-sigma-factor_SerPK"/>
</dbReference>
<accession>A0A1G8UR09</accession>
<reference evidence="3 4" key="1">
    <citation type="submission" date="2016-10" db="EMBL/GenBank/DDBJ databases">
        <authorList>
            <person name="de Groot N.N."/>
        </authorList>
    </citation>
    <scope>NUCLEOTIDE SEQUENCE [LARGE SCALE GENOMIC DNA]</scope>
    <source>
        <strain evidence="3 4">CGMCC 4.6533</strain>
    </source>
</reference>
<evidence type="ECO:0000313" key="3">
    <source>
        <dbReference type="EMBL" id="SDJ56238.1"/>
    </source>
</evidence>
<dbReference type="Proteomes" id="UP000199202">
    <property type="component" value="Unassembled WGS sequence"/>
</dbReference>
<keyword evidence="3" id="KW-0418">Kinase</keyword>
<dbReference type="PANTHER" id="PTHR35526:SF3">
    <property type="entry name" value="ANTI-SIGMA-F FACTOR RSBW"/>
    <property type="match status" value="1"/>
</dbReference>
<keyword evidence="1" id="KW-0723">Serine/threonine-protein kinase</keyword>
<dbReference type="InterPro" id="IPR003594">
    <property type="entry name" value="HATPase_dom"/>
</dbReference>
<dbReference type="EMBL" id="FNDJ01000011">
    <property type="protein sequence ID" value="SDJ56238.1"/>
    <property type="molecule type" value="Genomic_DNA"/>
</dbReference>
<dbReference type="Pfam" id="PF13581">
    <property type="entry name" value="HATPase_c_2"/>
    <property type="match status" value="1"/>
</dbReference>
<gene>
    <name evidence="3" type="ORF">SAMN05421869_11168</name>
</gene>
<dbReference type="CDD" id="cd16936">
    <property type="entry name" value="HATPase_RsbW-like"/>
    <property type="match status" value="1"/>
</dbReference>
<keyword evidence="4" id="KW-1185">Reference proteome</keyword>
<organism evidence="3 4">
    <name type="scientific">Nonomuraea jiangxiensis</name>
    <dbReference type="NCBI Taxonomy" id="633440"/>
    <lineage>
        <taxon>Bacteria</taxon>
        <taxon>Bacillati</taxon>
        <taxon>Actinomycetota</taxon>
        <taxon>Actinomycetes</taxon>
        <taxon>Streptosporangiales</taxon>
        <taxon>Streptosporangiaceae</taxon>
        <taxon>Nonomuraea</taxon>
    </lineage>
</organism>
<sequence length="153" mass="16463">MRKRLLAEMVVPGVDWAVPVVRHCVGRTLTAAGHQNVEIAQLVVSELVSNAFLHSRSARPGGVIVVELTEISDKLARVEVMDEGAGTIPHPRMTTDNACHGRGLWLVQQTAARWGVYRDTLGGNVVWAECATTDDAIAATPIRAPRGCSQSSQ</sequence>
<dbReference type="STRING" id="633440.SAMN05421869_11168"/>
<dbReference type="PANTHER" id="PTHR35526">
    <property type="entry name" value="ANTI-SIGMA-F FACTOR RSBW-RELATED"/>
    <property type="match status" value="1"/>
</dbReference>
<evidence type="ECO:0000313" key="4">
    <source>
        <dbReference type="Proteomes" id="UP000199202"/>
    </source>
</evidence>
<keyword evidence="3" id="KW-0808">Transferase</keyword>
<protein>
    <submittedName>
        <fullName evidence="3">Anti-sigma regulatory factor (Ser/Thr protein kinase)</fullName>
    </submittedName>
</protein>
<dbReference type="OrthoDB" id="3871793at2"/>
<feature type="domain" description="Histidine kinase/HSP90-like ATPase" evidence="2">
    <location>
        <begin position="20"/>
        <end position="128"/>
    </location>
</feature>
<evidence type="ECO:0000259" key="2">
    <source>
        <dbReference type="Pfam" id="PF13581"/>
    </source>
</evidence>
<dbReference type="RefSeq" id="WP_143043853.1">
    <property type="nucleotide sequence ID" value="NZ_FNDJ01000011.1"/>
</dbReference>
<evidence type="ECO:0000256" key="1">
    <source>
        <dbReference type="ARBA" id="ARBA00022527"/>
    </source>
</evidence>
<proteinExistence type="predicted"/>
<dbReference type="SUPFAM" id="SSF55874">
    <property type="entry name" value="ATPase domain of HSP90 chaperone/DNA topoisomerase II/histidine kinase"/>
    <property type="match status" value="1"/>
</dbReference>